<comment type="caution">
    <text evidence="1">The sequence shown here is derived from an EMBL/GenBank/DDBJ whole genome shotgun (WGS) entry which is preliminary data.</text>
</comment>
<dbReference type="EMBL" id="AMGM01000030">
    <property type="protein sequence ID" value="EKB49209.1"/>
    <property type="molecule type" value="Genomic_DNA"/>
</dbReference>
<dbReference type="Proteomes" id="UP000004478">
    <property type="component" value="Unassembled WGS sequence"/>
</dbReference>
<reference evidence="1 2" key="1">
    <citation type="journal article" date="2012" name="J. Bacteriol.">
        <title>Draft Genome Sequence of Cecembia lonarensis Strain LW9T, Isolated from Lonar Lake, a Haloalkaline Lake in India.</title>
        <authorList>
            <person name="Shivaji S."/>
            <person name="Ara S."/>
            <person name="Singh A."/>
            <person name="Pinnaka A.K."/>
        </authorList>
    </citation>
    <scope>NUCLEOTIDE SEQUENCE [LARGE SCALE GENOMIC DNA]</scope>
    <source>
        <strain evidence="1 2">LW9</strain>
    </source>
</reference>
<protein>
    <submittedName>
        <fullName evidence="1">Uncharacterized protein</fullName>
    </submittedName>
</protein>
<dbReference type="AlphaFoldDB" id="K1LYN7"/>
<gene>
    <name evidence="1" type="ORF">B879_02139</name>
</gene>
<sequence>MKMLVTFDFLIVYNYALKKLFVIVDKWVVILHWSIKIPRPYEVLG</sequence>
<evidence type="ECO:0000313" key="1">
    <source>
        <dbReference type="EMBL" id="EKB49209.1"/>
    </source>
</evidence>
<accession>K1LYN7</accession>
<evidence type="ECO:0000313" key="2">
    <source>
        <dbReference type="Proteomes" id="UP000004478"/>
    </source>
</evidence>
<name>K1LYN7_CECL9</name>
<proteinExistence type="predicted"/>
<keyword evidence="2" id="KW-1185">Reference proteome</keyword>
<organism evidence="1 2">
    <name type="scientific">Cecembia lonarensis (strain CCUG 58316 / KCTC 22772 / LW9)</name>
    <dbReference type="NCBI Taxonomy" id="1225176"/>
    <lineage>
        <taxon>Bacteria</taxon>
        <taxon>Pseudomonadati</taxon>
        <taxon>Bacteroidota</taxon>
        <taxon>Cytophagia</taxon>
        <taxon>Cytophagales</taxon>
        <taxon>Cyclobacteriaceae</taxon>
        <taxon>Cecembia</taxon>
    </lineage>
</organism>